<evidence type="ECO:0000313" key="3">
    <source>
        <dbReference type="Proteomes" id="UP001278571"/>
    </source>
</evidence>
<dbReference type="SUPFAM" id="SSF160631">
    <property type="entry name" value="SMI1/KNR4-like"/>
    <property type="match status" value="1"/>
</dbReference>
<organism evidence="2 3">
    <name type="scientific">Streptomyces roseolus</name>
    <dbReference type="NCBI Taxonomy" id="67358"/>
    <lineage>
        <taxon>Bacteria</taxon>
        <taxon>Bacillati</taxon>
        <taxon>Actinomycetota</taxon>
        <taxon>Actinomycetes</taxon>
        <taxon>Kitasatosporales</taxon>
        <taxon>Streptomycetaceae</taxon>
        <taxon>Streptomyces</taxon>
    </lineage>
</organism>
<dbReference type="Pfam" id="PF14568">
    <property type="entry name" value="SUKH_6"/>
    <property type="match status" value="1"/>
</dbReference>
<dbReference type="RefSeq" id="WP_319008345.1">
    <property type="nucleotide sequence ID" value="NZ_JAWJZF010000272.1"/>
</dbReference>
<proteinExistence type="predicted"/>
<protein>
    <submittedName>
        <fullName evidence="2">SMI1/KNR4 family protein</fullName>
    </submittedName>
</protein>
<evidence type="ECO:0000313" key="2">
    <source>
        <dbReference type="EMBL" id="MDX2291810.1"/>
    </source>
</evidence>
<dbReference type="SMART" id="SM00860">
    <property type="entry name" value="SMI1_KNR4"/>
    <property type="match status" value="1"/>
</dbReference>
<reference evidence="2 3" key="1">
    <citation type="submission" date="2023-10" db="EMBL/GenBank/DDBJ databases">
        <authorList>
            <person name="Wang X.X."/>
        </authorList>
    </citation>
    <scope>NUCLEOTIDE SEQUENCE [LARGE SCALE GENOMIC DNA]</scope>
    <source>
        <strain evidence="2 3">NBRC 12816</strain>
    </source>
</reference>
<feature type="domain" description="Knr4/Smi1-like" evidence="1">
    <location>
        <begin position="24"/>
        <end position="139"/>
    </location>
</feature>
<comment type="caution">
    <text evidence="2">The sequence shown here is derived from an EMBL/GenBank/DDBJ whole genome shotgun (WGS) entry which is preliminary data.</text>
</comment>
<gene>
    <name evidence="2" type="ORF">R2363_06450</name>
</gene>
<accession>A0ABU4K231</accession>
<dbReference type="Proteomes" id="UP001278571">
    <property type="component" value="Unassembled WGS sequence"/>
</dbReference>
<dbReference type="EMBL" id="JAWJZF010000272">
    <property type="protein sequence ID" value="MDX2291810.1"/>
    <property type="molecule type" value="Genomic_DNA"/>
</dbReference>
<name>A0ABU4K231_9ACTN</name>
<dbReference type="InterPro" id="IPR037883">
    <property type="entry name" value="Knr4/Smi1-like_sf"/>
</dbReference>
<evidence type="ECO:0000259" key="1">
    <source>
        <dbReference type="SMART" id="SM00860"/>
    </source>
</evidence>
<dbReference type="Gene3D" id="3.40.1580.10">
    <property type="entry name" value="SMI1/KNR4-like"/>
    <property type="match status" value="1"/>
</dbReference>
<keyword evidence="3" id="KW-1185">Reference proteome</keyword>
<dbReference type="InterPro" id="IPR018958">
    <property type="entry name" value="Knr4/Smi1-like_dom"/>
</dbReference>
<sequence length="151" mass="17430">MAKLAIMWRQSVVKVFPDAGFREPVEAAEIVEAERRLGQALPTDLRQLLLESNGVLGRTHVATVWAVDQIVEQNLRFWSDETFAQLYMPFDALMFFGDNGGGDQFAFVQKPQRPDVFVWEHESDSRRWVANDLHDYLGRSLRVGGDDWYRL</sequence>